<dbReference type="Proteomes" id="UP001500212">
    <property type="component" value="Unassembled WGS sequence"/>
</dbReference>
<dbReference type="EMBL" id="BAABHJ010000002">
    <property type="protein sequence ID" value="GAA4602590.1"/>
    <property type="molecule type" value="Genomic_DNA"/>
</dbReference>
<evidence type="ECO:0000313" key="1">
    <source>
        <dbReference type="EMBL" id="GAA4602590.1"/>
    </source>
</evidence>
<keyword evidence="2" id="KW-1185">Reference proteome</keyword>
<name>A0ABP8TDX0_9ACTN</name>
<evidence type="ECO:0000313" key="2">
    <source>
        <dbReference type="Proteomes" id="UP001500212"/>
    </source>
</evidence>
<comment type="caution">
    <text evidence="1">The sequence shown here is derived from an EMBL/GenBank/DDBJ whole genome shotgun (WGS) entry which is preliminary data.</text>
</comment>
<accession>A0ABP8TDX0</accession>
<dbReference type="RefSeq" id="WP_425550677.1">
    <property type="nucleotide sequence ID" value="NZ_BAABHJ010000002.1"/>
</dbReference>
<sequence>MLALHLLQSSLVYVNTQLIQAVLRDPGRGLSPLFWTHINPYGRFYLDMDTRLDLTAA</sequence>
<organism evidence="1 2">
    <name type="scientific">Actinoallomurus liliacearum</name>
    <dbReference type="NCBI Taxonomy" id="1080073"/>
    <lineage>
        <taxon>Bacteria</taxon>
        <taxon>Bacillati</taxon>
        <taxon>Actinomycetota</taxon>
        <taxon>Actinomycetes</taxon>
        <taxon>Streptosporangiales</taxon>
        <taxon>Thermomonosporaceae</taxon>
        <taxon>Actinoallomurus</taxon>
    </lineage>
</organism>
<evidence type="ECO:0008006" key="3">
    <source>
        <dbReference type="Google" id="ProtNLM"/>
    </source>
</evidence>
<gene>
    <name evidence="1" type="ORF">GCM10023195_08080</name>
</gene>
<proteinExistence type="predicted"/>
<protein>
    <recommendedName>
        <fullName evidence="3">Tn3 transposase DDE domain-containing protein</fullName>
    </recommendedName>
</protein>
<reference evidence="2" key="1">
    <citation type="journal article" date="2019" name="Int. J. Syst. Evol. Microbiol.">
        <title>The Global Catalogue of Microorganisms (GCM) 10K type strain sequencing project: providing services to taxonomists for standard genome sequencing and annotation.</title>
        <authorList>
            <consortium name="The Broad Institute Genomics Platform"/>
            <consortium name="The Broad Institute Genome Sequencing Center for Infectious Disease"/>
            <person name="Wu L."/>
            <person name="Ma J."/>
        </authorList>
    </citation>
    <scope>NUCLEOTIDE SEQUENCE [LARGE SCALE GENOMIC DNA]</scope>
    <source>
        <strain evidence="2">JCM 17938</strain>
    </source>
</reference>